<gene>
    <name evidence="4" type="ORF">AXF14_03555</name>
</gene>
<dbReference type="Pfam" id="PF00583">
    <property type="entry name" value="Acetyltransf_1"/>
    <property type="match status" value="1"/>
</dbReference>
<dbReference type="Gene3D" id="3.40.630.30">
    <property type="match status" value="1"/>
</dbReference>
<evidence type="ECO:0000259" key="3">
    <source>
        <dbReference type="PROSITE" id="PS51186"/>
    </source>
</evidence>
<dbReference type="SUPFAM" id="SSF55729">
    <property type="entry name" value="Acyl-CoA N-acyltransferases (Nat)"/>
    <property type="match status" value="1"/>
</dbReference>
<sequence>MRFLTEPGAVEASQVEGLFLGWPTPPSAEQLIAVMDGSYRRVWALEGDRVVGYVNAISDGVLNAFIPWLEVRPDHQGAGLGTELLRRMVTQLDGMYAIDLCCDPELVPYYEQRGFWPLAGAGMRNPAVLQGARPAEA</sequence>
<dbReference type="PANTHER" id="PTHR43626:SF4">
    <property type="entry name" value="GCN5-RELATED N-ACETYLTRANSFERASE 2, CHLOROPLASTIC"/>
    <property type="match status" value="1"/>
</dbReference>
<organism evidence="4 5">
    <name type="scientific">Actinomyces radicidentis</name>
    <dbReference type="NCBI Taxonomy" id="111015"/>
    <lineage>
        <taxon>Bacteria</taxon>
        <taxon>Bacillati</taxon>
        <taxon>Actinomycetota</taxon>
        <taxon>Actinomycetes</taxon>
        <taxon>Actinomycetales</taxon>
        <taxon>Actinomycetaceae</taxon>
        <taxon>Actinomyces</taxon>
    </lineage>
</organism>
<dbReference type="OrthoDB" id="4936934at2"/>
<dbReference type="AlphaFoldDB" id="A0A109W3A3"/>
<dbReference type="GO" id="GO:0008080">
    <property type="term" value="F:N-acetyltransferase activity"/>
    <property type="evidence" value="ECO:0007669"/>
    <property type="project" value="InterPro"/>
</dbReference>
<dbReference type="InterPro" id="IPR000182">
    <property type="entry name" value="GNAT_dom"/>
</dbReference>
<proteinExistence type="predicted"/>
<dbReference type="PROSITE" id="PS51186">
    <property type="entry name" value="GNAT"/>
    <property type="match status" value="1"/>
</dbReference>
<dbReference type="KEGG" id="ard:AXF14_03555"/>
<dbReference type="InterPro" id="IPR045039">
    <property type="entry name" value="NSI-like"/>
</dbReference>
<keyword evidence="5" id="KW-1185">Reference proteome</keyword>
<dbReference type="GO" id="GO:0005737">
    <property type="term" value="C:cytoplasm"/>
    <property type="evidence" value="ECO:0007669"/>
    <property type="project" value="TreeGrafter"/>
</dbReference>
<evidence type="ECO:0000313" key="4">
    <source>
        <dbReference type="EMBL" id="AMD88399.1"/>
    </source>
</evidence>
<dbReference type="CDD" id="cd04301">
    <property type="entry name" value="NAT_SF"/>
    <property type="match status" value="1"/>
</dbReference>
<accession>A0A109W3A3</accession>
<evidence type="ECO:0000313" key="5">
    <source>
        <dbReference type="Proteomes" id="UP000065220"/>
    </source>
</evidence>
<evidence type="ECO:0000256" key="1">
    <source>
        <dbReference type="ARBA" id="ARBA00022679"/>
    </source>
</evidence>
<keyword evidence="2" id="KW-0012">Acyltransferase</keyword>
<dbReference type="PANTHER" id="PTHR43626">
    <property type="entry name" value="ACYL-COA N-ACYLTRANSFERASE"/>
    <property type="match status" value="1"/>
</dbReference>
<dbReference type="InterPro" id="IPR016181">
    <property type="entry name" value="Acyl_CoA_acyltransferase"/>
</dbReference>
<keyword evidence="1" id="KW-0808">Transferase</keyword>
<feature type="domain" description="N-acetyltransferase" evidence="3">
    <location>
        <begin position="1"/>
        <end position="137"/>
    </location>
</feature>
<reference evidence="5" key="1">
    <citation type="submission" date="2016-02" db="EMBL/GenBank/DDBJ databases">
        <authorList>
            <person name="Holder M.E."/>
            <person name="Ajami N.J."/>
            <person name="Petrosino J.F."/>
        </authorList>
    </citation>
    <scope>NUCLEOTIDE SEQUENCE [LARGE SCALE GENOMIC DNA]</scope>
    <source>
        <strain evidence="5">CCUG 36733</strain>
    </source>
</reference>
<name>A0A109W3A3_ACTRD</name>
<dbReference type="Proteomes" id="UP000065220">
    <property type="component" value="Chromosome"/>
</dbReference>
<protein>
    <recommendedName>
        <fullName evidence="3">N-acetyltransferase domain-containing protein</fullName>
    </recommendedName>
</protein>
<dbReference type="EMBL" id="CP014228">
    <property type="protein sequence ID" value="AMD88399.1"/>
    <property type="molecule type" value="Genomic_DNA"/>
</dbReference>
<evidence type="ECO:0000256" key="2">
    <source>
        <dbReference type="ARBA" id="ARBA00023315"/>
    </source>
</evidence>